<feature type="domain" description="Aminoacyl-transfer RNA synthetases class-II family profile" evidence="12">
    <location>
        <begin position="475"/>
        <end position="842"/>
    </location>
</feature>
<evidence type="ECO:0000256" key="8">
    <source>
        <dbReference type="ARBA" id="ARBA00023146"/>
    </source>
</evidence>
<dbReference type="HAMAP" id="MF_00127">
    <property type="entry name" value="His_tRNA_synth"/>
    <property type="match status" value="1"/>
</dbReference>
<dbReference type="SUPFAM" id="SSF48557">
    <property type="entry name" value="L-aspartase-like"/>
    <property type="match status" value="1"/>
</dbReference>
<dbReference type="NCBIfam" id="TIGR00442">
    <property type="entry name" value="hisS"/>
    <property type="match status" value="1"/>
</dbReference>
<dbReference type="Pfam" id="PF03129">
    <property type="entry name" value="HGTP_anticodon"/>
    <property type="match status" value="1"/>
</dbReference>
<accession>A0AAX4P110</accession>
<evidence type="ECO:0000256" key="6">
    <source>
        <dbReference type="ARBA" id="ARBA00022840"/>
    </source>
</evidence>
<dbReference type="InterPro" id="IPR008948">
    <property type="entry name" value="L-Aspartase-like"/>
</dbReference>
<dbReference type="GO" id="GO:0005829">
    <property type="term" value="C:cytosol"/>
    <property type="evidence" value="ECO:0007669"/>
    <property type="project" value="TreeGrafter"/>
</dbReference>
<feature type="compositionally biased region" description="Basic residues" evidence="11">
    <location>
        <begin position="400"/>
        <end position="412"/>
    </location>
</feature>
<reference evidence="13 14" key="1">
    <citation type="submission" date="2024-03" db="EMBL/GenBank/DDBJ databases">
        <title>Complete genome sequence of the green alga Chloropicon roscoffensis RCC1871.</title>
        <authorList>
            <person name="Lemieux C."/>
            <person name="Pombert J.-F."/>
            <person name="Otis C."/>
            <person name="Turmel M."/>
        </authorList>
    </citation>
    <scope>NUCLEOTIDE SEQUENCE [LARGE SCALE GENOMIC DNA]</scope>
    <source>
        <strain evidence="13 14">RCC1871</strain>
    </source>
</reference>
<evidence type="ECO:0000256" key="3">
    <source>
        <dbReference type="ARBA" id="ARBA00015302"/>
    </source>
</evidence>
<dbReference type="CDD" id="cd00859">
    <property type="entry name" value="HisRS_anticodon"/>
    <property type="match status" value="1"/>
</dbReference>
<dbReference type="GO" id="GO:0004821">
    <property type="term" value="F:histidine-tRNA ligase activity"/>
    <property type="evidence" value="ECO:0007669"/>
    <property type="project" value="UniProtKB-EC"/>
</dbReference>
<evidence type="ECO:0000259" key="12">
    <source>
        <dbReference type="PROSITE" id="PS50862"/>
    </source>
</evidence>
<dbReference type="GO" id="GO:0032543">
    <property type="term" value="P:mitochondrial translation"/>
    <property type="evidence" value="ECO:0007669"/>
    <property type="project" value="TreeGrafter"/>
</dbReference>
<dbReference type="InterPro" id="IPR033656">
    <property type="entry name" value="HisRS_anticodon"/>
</dbReference>
<dbReference type="InterPro" id="IPR045864">
    <property type="entry name" value="aa-tRNA-synth_II/BPL/LPL"/>
</dbReference>
<protein>
    <recommendedName>
        <fullName evidence="3">Histidine--tRNA ligase, cytoplasmic</fullName>
        <ecNumber evidence="2">6.1.1.21</ecNumber>
    </recommendedName>
    <alternativeName>
        <fullName evidence="9">Histidyl-tRNA synthetase</fullName>
    </alternativeName>
</protein>
<dbReference type="Proteomes" id="UP001472866">
    <property type="component" value="Chromosome 02"/>
</dbReference>
<evidence type="ECO:0000313" key="13">
    <source>
        <dbReference type="EMBL" id="WZN59608.1"/>
    </source>
</evidence>
<organism evidence="13 14">
    <name type="scientific">Chloropicon roscoffensis</name>
    <dbReference type="NCBI Taxonomy" id="1461544"/>
    <lineage>
        <taxon>Eukaryota</taxon>
        <taxon>Viridiplantae</taxon>
        <taxon>Chlorophyta</taxon>
        <taxon>Chloropicophyceae</taxon>
        <taxon>Chloropicales</taxon>
        <taxon>Chloropicaceae</taxon>
        <taxon>Chloropicon</taxon>
    </lineage>
</organism>
<dbReference type="EC" id="6.1.1.21" evidence="2"/>
<evidence type="ECO:0000256" key="11">
    <source>
        <dbReference type="SAM" id="MobiDB-lite"/>
    </source>
</evidence>
<dbReference type="InterPro" id="IPR041715">
    <property type="entry name" value="HisRS-like_core"/>
</dbReference>
<keyword evidence="4 13" id="KW-0436">Ligase</keyword>
<dbReference type="CDD" id="cd00773">
    <property type="entry name" value="HisRS-like_core"/>
    <property type="match status" value="1"/>
</dbReference>
<comment type="catalytic activity">
    <reaction evidence="10">
        <text>tRNA(His) + L-histidine + ATP = L-histidyl-tRNA(His) + AMP + diphosphate + H(+)</text>
        <dbReference type="Rhea" id="RHEA:17313"/>
        <dbReference type="Rhea" id="RHEA-COMP:9665"/>
        <dbReference type="Rhea" id="RHEA-COMP:9689"/>
        <dbReference type="ChEBI" id="CHEBI:15378"/>
        <dbReference type="ChEBI" id="CHEBI:30616"/>
        <dbReference type="ChEBI" id="CHEBI:33019"/>
        <dbReference type="ChEBI" id="CHEBI:57595"/>
        <dbReference type="ChEBI" id="CHEBI:78442"/>
        <dbReference type="ChEBI" id="CHEBI:78527"/>
        <dbReference type="ChEBI" id="CHEBI:456215"/>
        <dbReference type="EC" id="6.1.1.21"/>
    </reaction>
</comment>
<dbReference type="PROSITE" id="PS50862">
    <property type="entry name" value="AA_TRNA_LIGASE_II"/>
    <property type="match status" value="1"/>
</dbReference>
<dbReference type="GO" id="GO:0006427">
    <property type="term" value="P:histidyl-tRNA aminoacylation"/>
    <property type="evidence" value="ECO:0007669"/>
    <property type="project" value="InterPro"/>
</dbReference>
<dbReference type="GO" id="GO:0003723">
    <property type="term" value="F:RNA binding"/>
    <property type="evidence" value="ECO:0007669"/>
    <property type="project" value="TreeGrafter"/>
</dbReference>
<evidence type="ECO:0000256" key="7">
    <source>
        <dbReference type="ARBA" id="ARBA00022917"/>
    </source>
</evidence>
<dbReference type="Pfam" id="PF13393">
    <property type="entry name" value="tRNA-synt_His"/>
    <property type="match status" value="1"/>
</dbReference>
<keyword evidence="6" id="KW-0067">ATP-binding</keyword>
<comment type="similarity">
    <text evidence="1">Belongs to the class-II aminoacyl-tRNA synthetase family.</text>
</comment>
<keyword evidence="5" id="KW-0547">Nucleotide-binding</keyword>
<evidence type="ECO:0000256" key="4">
    <source>
        <dbReference type="ARBA" id="ARBA00022598"/>
    </source>
</evidence>
<name>A0AAX4P110_9CHLO</name>
<evidence type="ECO:0000256" key="1">
    <source>
        <dbReference type="ARBA" id="ARBA00008226"/>
    </source>
</evidence>
<dbReference type="GO" id="GO:0005524">
    <property type="term" value="F:ATP binding"/>
    <property type="evidence" value="ECO:0007669"/>
    <property type="project" value="UniProtKB-KW"/>
</dbReference>
<dbReference type="SUPFAM" id="SSF55681">
    <property type="entry name" value="Class II aaRS and biotin synthetases"/>
    <property type="match status" value="1"/>
</dbReference>
<evidence type="ECO:0000256" key="2">
    <source>
        <dbReference type="ARBA" id="ARBA00012815"/>
    </source>
</evidence>
<proteinExistence type="inferred from homology"/>
<dbReference type="Gene3D" id="3.30.930.10">
    <property type="entry name" value="Bira Bifunctional Protein, Domain 2"/>
    <property type="match status" value="1"/>
</dbReference>
<dbReference type="Gene3D" id="3.40.50.800">
    <property type="entry name" value="Anticodon-binding domain"/>
    <property type="match status" value="1"/>
</dbReference>
<evidence type="ECO:0000313" key="14">
    <source>
        <dbReference type="Proteomes" id="UP001472866"/>
    </source>
</evidence>
<dbReference type="InterPro" id="IPR004154">
    <property type="entry name" value="Anticodon-bd"/>
</dbReference>
<keyword evidence="14" id="KW-1185">Reference proteome</keyword>
<dbReference type="FunFam" id="3.30.930.10:FF:000061">
    <property type="entry name" value="Histidine--tRNA ligase, cytoplasmic"/>
    <property type="match status" value="1"/>
</dbReference>
<evidence type="ECO:0000256" key="9">
    <source>
        <dbReference type="ARBA" id="ARBA00030619"/>
    </source>
</evidence>
<dbReference type="EMBL" id="CP151502">
    <property type="protein sequence ID" value="WZN59608.1"/>
    <property type="molecule type" value="Genomic_DNA"/>
</dbReference>
<dbReference type="SUPFAM" id="SSF52954">
    <property type="entry name" value="Class II aaRS ABD-related"/>
    <property type="match status" value="1"/>
</dbReference>
<dbReference type="AlphaFoldDB" id="A0AAX4P110"/>
<evidence type="ECO:0000256" key="5">
    <source>
        <dbReference type="ARBA" id="ARBA00022741"/>
    </source>
</evidence>
<dbReference type="GO" id="GO:0005739">
    <property type="term" value="C:mitochondrion"/>
    <property type="evidence" value="ECO:0007669"/>
    <property type="project" value="TreeGrafter"/>
</dbReference>
<dbReference type="InterPro" id="IPR015807">
    <property type="entry name" value="His-tRNA-ligase"/>
</dbReference>
<sequence>MASSKAVTEVLVGAQGIGAAPKQSELVLLGCGRANLVVDASALRKLKEDKEAEEKLRALRGKEGGAGVGVPGPVARIALALKVSELLKGANKVRAPLVKYLELWINAPGSVPAVAAGPSPFGQISKTLDDCVGLTPTEAETLASARTLTSAYAVICSEASRQLLALAVGVSSLSSEALPADLRFLDQAALENHGNKHVVAAGMAMRGVLEGSPVLTSSKGKRIEAFSEAPFAHAVASQILQEVSKSVNVELSCPQGVFTAGKDSLRVSTSGIDTVLLPLSESLLRAAALGNARTRELSAAMAEAGAGAEVADFVSELARDAEARLEGARGESTSFAGGLLAGPGAGSRAGLCAAAVTDALHRSLLAEAFAAVCLVRIRQGPAKAAEAVPAEAEDSNSDGKKKKKKKEKKKKGGIGKGSEVVLAYLEAACAEGQGGDRLNALCPAAEGEGAAVGTAIDLPRALRGLSKATDWALGDLGKFLSALQRLIEANQPRRKPKIAKGARDMLPDQMKIREGVFSKVVSVFKKHGAVSIDTPVFELRETLMGKYGEDSKLIYDLADQGGEILSLRYDLTVPFSRFCALHGTGNIKRYHVGKVYRRDQPQMNRGRFREFFQCDFDIAGTYSSMVPDSEVIKVMVEILTDLEIGDFQIKINHRLLLDSIMAVCGVPEQRFRPICSAIDKLDKSPWEEVRREMVEDKGLAPEAADKIGEIVALAGEPKEMLQTLKSGTQGALLDLRGHPKAKTALEELTLLFDFLEAMGALDRLSLDMSLARGLDYYTGVIYEAVLLGGNVGSIAAGGRYDHLVGSFAGKDIPAVGVSIGIERVYAIIEAKLKEEAQRTGVPIRSTDTQVLVCSIGNGLQKKRMEVANLLWSAGVASEFGFKPNPKMGDQINYALEGGIPYMVLFGEDEIANGTVKIKDMAERTEVTVGLSDLVAEIRKLIQK</sequence>
<feature type="region of interest" description="Disordered" evidence="11">
    <location>
        <begin position="385"/>
        <end position="412"/>
    </location>
</feature>
<keyword evidence="7" id="KW-0648">Protein biosynthesis</keyword>
<dbReference type="PANTHER" id="PTHR11476">
    <property type="entry name" value="HISTIDYL-TRNA SYNTHETASE"/>
    <property type="match status" value="1"/>
</dbReference>
<dbReference type="PANTHER" id="PTHR11476:SF7">
    <property type="entry name" value="HISTIDINE--TRNA LIGASE"/>
    <property type="match status" value="1"/>
</dbReference>
<keyword evidence="8" id="KW-0030">Aminoacyl-tRNA synthetase</keyword>
<dbReference type="InterPro" id="IPR036621">
    <property type="entry name" value="Anticodon-bd_dom_sf"/>
</dbReference>
<dbReference type="FunFam" id="3.40.50.800:FF:000012">
    <property type="entry name" value="Histidine--tRNA ligase, cytoplasmic"/>
    <property type="match status" value="1"/>
</dbReference>
<evidence type="ECO:0000256" key="10">
    <source>
        <dbReference type="ARBA" id="ARBA00047639"/>
    </source>
</evidence>
<gene>
    <name evidence="13" type="ORF">HKI87_02g11340</name>
</gene>
<dbReference type="InterPro" id="IPR006195">
    <property type="entry name" value="aa-tRNA-synth_II"/>
</dbReference>